<sequence>MKFSLTFLFATSLLGINVQAVRQNCWCTVDGDFNTFYTKKACYKFRKYTNHDYRQRTECKLPSDKVNDDWSDKCLFVGATGGECRDR</sequence>
<dbReference type="AlphaFoldDB" id="A0A484FHN0"/>
<dbReference type="EMBL" id="AMCV02000035">
    <property type="protein sequence ID" value="TDZ16407.1"/>
    <property type="molecule type" value="Genomic_DNA"/>
</dbReference>
<comment type="caution">
    <text evidence="2">The sequence shown here is derived from an EMBL/GenBank/DDBJ whole genome shotgun (WGS) entry which is preliminary data.</text>
</comment>
<accession>A0A484FHN0</accession>
<evidence type="ECO:0008006" key="4">
    <source>
        <dbReference type="Google" id="ProtNLM"/>
    </source>
</evidence>
<reference evidence="3" key="1">
    <citation type="journal article" date="2013" name="New Phytol.">
        <title>Comparative genomic and transcriptomic analyses reveal the hemibiotrophic stage shift of Colletotrichum fungi.</title>
        <authorList>
            <person name="Gan P."/>
            <person name="Ikeda K."/>
            <person name="Irieda H."/>
            <person name="Narusaka M."/>
            <person name="O'Connell R.J."/>
            <person name="Narusaka Y."/>
            <person name="Takano Y."/>
            <person name="Kubo Y."/>
            <person name="Shirasu K."/>
        </authorList>
    </citation>
    <scope>NUCLEOTIDE SEQUENCE [LARGE SCALE GENOMIC DNA]</scope>
    <source>
        <strain evidence="3">104-T / ATCC 96160 / CBS 514.97 / LARS 414 / MAFF 240422</strain>
    </source>
</reference>
<dbReference type="Proteomes" id="UP000014480">
    <property type="component" value="Unassembled WGS sequence"/>
</dbReference>
<proteinExistence type="predicted"/>
<keyword evidence="1" id="KW-0732">Signal</keyword>
<evidence type="ECO:0000256" key="1">
    <source>
        <dbReference type="SAM" id="SignalP"/>
    </source>
</evidence>
<reference evidence="3" key="2">
    <citation type="journal article" date="2019" name="Mol. Plant Microbe Interact.">
        <title>Genome sequence resources for four phytopathogenic fungi from the Colletotrichum orbiculare species complex.</title>
        <authorList>
            <person name="Gan P."/>
            <person name="Tsushima A."/>
            <person name="Narusaka M."/>
            <person name="Narusaka Y."/>
            <person name="Takano Y."/>
            <person name="Kubo Y."/>
            <person name="Shirasu K."/>
        </authorList>
    </citation>
    <scope>GENOME REANNOTATION</scope>
    <source>
        <strain evidence="3">104-T / ATCC 96160 / CBS 514.97 / LARS 414 / MAFF 240422</strain>
    </source>
</reference>
<organism evidence="2 3">
    <name type="scientific">Colletotrichum orbiculare (strain 104-T / ATCC 96160 / CBS 514.97 / LARS 414 / MAFF 240422)</name>
    <name type="common">Cucumber anthracnose fungus</name>
    <name type="synonym">Colletotrichum lagenarium</name>
    <dbReference type="NCBI Taxonomy" id="1213857"/>
    <lineage>
        <taxon>Eukaryota</taxon>
        <taxon>Fungi</taxon>
        <taxon>Dikarya</taxon>
        <taxon>Ascomycota</taxon>
        <taxon>Pezizomycotina</taxon>
        <taxon>Sordariomycetes</taxon>
        <taxon>Hypocreomycetidae</taxon>
        <taxon>Glomerellales</taxon>
        <taxon>Glomerellaceae</taxon>
        <taxon>Colletotrichum</taxon>
        <taxon>Colletotrichum orbiculare species complex</taxon>
    </lineage>
</organism>
<name>A0A484FHN0_COLOR</name>
<protein>
    <recommendedName>
        <fullName evidence="4">Secreted protein</fullName>
    </recommendedName>
</protein>
<evidence type="ECO:0000313" key="2">
    <source>
        <dbReference type="EMBL" id="TDZ16407.1"/>
    </source>
</evidence>
<feature type="signal peptide" evidence="1">
    <location>
        <begin position="1"/>
        <end position="20"/>
    </location>
</feature>
<keyword evidence="3" id="KW-1185">Reference proteome</keyword>
<evidence type="ECO:0000313" key="3">
    <source>
        <dbReference type="Proteomes" id="UP000014480"/>
    </source>
</evidence>
<feature type="chain" id="PRO_5019850574" description="Secreted protein" evidence="1">
    <location>
        <begin position="21"/>
        <end position="87"/>
    </location>
</feature>
<gene>
    <name evidence="2" type="ORF">Cob_v010697</name>
</gene>